<dbReference type="OrthoDB" id="2117591at2759"/>
<evidence type="ECO:0000259" key="2">
    <source>
        <dbReference type="Pfam" id="PF09949"/>
    </source>
</evidence>
<dbReference type="Proteomes" id="UP000027222">
    <property type="component" value="Unassembled WGS sequence"/>
</dbReference>
<evidence type="ECO:0000313" key="3">
    <source>
        <dbReference type="EMBL" id="KDR67700.1"/>
    </source>
</evidence>
<feature type="domain" description="Phosphatidate phosphatase APP1 catalytic" evidence="2">
    <location>
        <begin position="415"/>
        <end position="566"/>
    </location>
</feature>
<feature type="compositionally biased region" description="Basic and acidic residues" evidence="1">
    <location>
        <begin position="783"/>
        <end position="793"/>
    </location>
</feature>
<protein>
    <recommendedName>
        <fullName evidence="2">Phosphatidate phosphatase APP1 catalytic domain-containing protein</fullName>
    </recommendedName>
</protein>
<dbReference type="GO" id="GO:0030479">
    <property type="term" value="C:actin cortical patch"/>
    <property type="evidence" value="ECO:0007669"/>
    <property type="project" value="TreeGrafter"/>
</dbReference>
<dbReference type="AlphaFoldDB" id="A0A067S9X3"/>
<organism evidence="3 4">
    <name type="scientific">Galerina marginata (strain CBS 339.88)</name>
    <dbReference type="NCBI Taxonomy" id="685588"/>
    <lineage>
        <taxon>Eukaryota</taxon>
        <taxon>Fungi</taxon>
        <taxon>Dikarya</taxon>
        <taxon>Basidiomycota</taxon>
        <taxon>Agaricomycotina</taxon>
        <taxon>Agaricomycetes</taxon>
        <taxon>Agaricomycetidae</taxon>
        <taxon>Agaricales</taxon>
        <taxon>Agaricineae</taxon>
        <taxon>Strophariaceae</taxon>
        <taxon>Galerina</taxon>
    </lineage>
</organism>
<evidence type="ECO:0000313" key="4">
    <source>
        <dbReference type="Proteomes" id="UP000027222"/>
    </source>
</evidence>
<proteinExistence type="predicted"/>
<reference evidence="4" key="1">
    <citation type="journal article" date="2014" name="Proc. Natl. Acad. Sci. U.S.A.">
        <title>Extensive sampling of basidiomycete genomes demonstrates inadequacy of the white-rot/brown-rot paradigm for wood decay fungi.</title>
        <authorList>
            <person name="Riley R."/>
            <person name="Salamov A.A."/>
            <person name="Brown D.W."/>
            <person name="Nagy L.G."/>
            <person name="Floudas D."/>
            <person name="Held B.W."/>
            <person name="Levasseur A."/>
            <person name="Lombard V."/>
            <person name="Morin E."/>
            <person name="Otillar R."/>
            <person name="Lindquist E.A."/>
            <person name="Sun H."/>
            <person name="LaButti K.M."/>
            <person name="Schmutz J."/>
            <person name="Jabbour D."/>
            <person name="Luo H."/>
            <person name="Baker S.E."/>
            <person name="Pisabarro A.G."/>
            <person name="Walton J.D."/>
            <person name="Blanchette R.A."/>
            <person name="Henrissat B."/>
            <person name="Martin F."/>
            <person name="Cullen D."/>
            <person name="Hibbett D.S."/>
            <person name="Grigoriev I.V."/>
        </authorList>
    </citation>
    <scope>NUCLEOTIDE SEQUENCE [LARGE SCALE GENOMIC DNA]</scope>
    <source>
        <strain evidence="4">CBS 339.88</strain>
    </source>
</reference>
<dbReference type="EMBL" id="KL142413">
    <property type="protein sequence ID" value="KDR67700.1"/>
    <property type="molecule type" value="Genomic_DNA"/>
</dbReference>
<feature type="compositionally biased region" description="Low complexity" evidence="1">
    <location>
        <begin position="215"/>
        <end position="225"/>
    </location>
</feature>
<accession>A0A067S9X3</accession>
<feature type="region of interest" description="Disordered" evidence="1">
    <location>
        <begin position="1"/>
        <end position="23"/>
    </location>
</feature>
<keyword evidence="4" id="KW-1185">Reference proteome</keyword>
<gene>
    <name evidence="3" type="ORF">GALMADRAFT_216312</name>
</gene>
<dbReference type="Pfam" id="PF09949">
    <property type="entry name" value="APP1_cat"/>
    <property type="match status" value="1"/>
</dbReference>
<dbReference type="InterPro" id="IPR052935">
    <property type="entry name" value="Mg2+_PAP"/>
</dbReference>
<feature type="region of interest" description="Disordered" evidence="1">
    <location>
        <begin position="590"/>
        <end position="621"/>
    </location>
</feature>
<dbReference type="PANTHER" id="PTHR28208">
    <property type="entry name" value="PHOSPHATIDATE PHOSPHATASE APP1"/>
    <property type="match status" value="1"/>
</dbReference>
<name>A0A067S9X3_GALM3</name>
<feature type="compositionally biased region" description="Polar residues" evidence="1">
    <location>
        <begin position="229"/>
        <end position="254"/>
    </location>
</feature>
<sequence length="828" mass="89534">MSADMSSSSWRQLASSSSHHLASAANSRLTSLKGYIANRESGRSRGTPLARDAPQEERQSWRAWAGQKIRVRRKGAAGQGNENTELVNVFPGWATRKYAANHHGDGPPPFELEVFISGYAITHRDPENMTRSQRAFLRLAKGFASLPKLVENAADVLPNTSSLAHLTPSTEQLLAQVKLPPRPTEITDDYDIDALERQLRLAKTTEGQVTDEAASTTSSSSSSRRSSTDLRPQNTNQLGSNPRVDGSSNETNSATPEVIRRLHANLEKRLQPFWSSVLGSRTVRLHLFASPQQDQPRSPSPEHHHGNSPVDNDAELLLDAEDGPIASQDVLTAADGSFQVKFTVDWEELCHHPRALHIAFGEPVEHELLIVAQLLPLPQVVPSRPSTPLQGEVASVPPPAPLTTLTRIPITHSPIRVISDIDDTVKFSGILSGARAVFHNVFVKDLRDNVIPGMGEWYAGMWSRGVRFHYVSNGPFELLPILNEFFEISQLPPGSIKLRSYAGRSLFNGLLSAPAARKRAGVVDVLDSFPESRFFLIGDTGEQDMELYADLARERPNRILGVFVRDADALTFEGPEPLDDPTGWKAIGAAGTRPAERPLVPKTESEPVATGGSTDSSSYSQYNNYAANASQADLPPPYYDINKTVRPNTHSLDSGLDDKARAKLRDQAFFGVGSMSAEPEALDAATPVPASTATMGVGPSIVVNEPATPRGSRLPAICAKFVTQPPKATPPPSVSGAAFNLGAGAGPSSASFRTQNTGSSTSSSGGAGAGSGAAAGRKASMTENEKKKQDLQHRVWRARTQMPSHIPLRVFREAGECVEAHEILERER</sequence>
<dbReference type="HOGENOM" id="CLU_017236_0_0_1"/>
<feature type="region of interest" description="Disordered" evidence="1">
    <location>
        <begin position="291"/>
        <end position="312"/>
    </location>
</feature>
<dbReference type="GO" id="GO:0008195">
    <property type="term" value="F:phosphatidate phosphatase activity"/>
    <property type="evidence" value="ECO:0007669"/>
    <property type="project" value="InterPro"/>
</dbReference>
<feature type="region of interest" description="Disordered" evidence="1">
    <location>
        <begin position="36"/>
        <end position="61"/>
    </location>
</feature>
<feature type="compositionally biased region" description="Low complexity" evidence="1">
    <location>
        <begin position="609"/>
        <end position="621"/>
    </location>
</feature>
<dbReference type="InterPro" id="IPR019236">
    <property type="entry name" value="APP1_cat"/>
</dbReference>
<dbReference type="PANTHER" id="PTHR28208:SF3">
    <property type="entry name" value="PHOSPHATIDATE PHOSPHATASE APP1"/>
    <property type="match status" value="1"/>
</dbReference>
<feature type="region of interest" description="Disordered" evidence="1">
    <location>
        <begin position="745"/>
        <end position="793"/>
    </location>
</feature>
<feature type="region of interest" description="Disordered" evidence="1">
    <location>
        <begin position="203"/>
        <end position="254"/>
    </location>
</feature>
<evidence type="ECO:0000256" key="1">
    <source>
        <dbReference type="SAM" id="MobiDB-lite"/>
    </source>
</evidence>
<dbReference type="STRING" id="685588.A0A067S9X3"/>